<feature type="compositionally biased region" description="Polar residues" evidence="1">
    <location>
        <begin position="1"/>
        <end position="20"/>
    </location>
</feature>
<organism evidence="2 3">
    <name type="scientific">Lepraria finkii</name>
    <dbReference type="NCBI Taxonomy" id="1340010"/>
    <lineage>
        <taxon>Eukaryota</taxon>
        <taxon>Fungi</taxon>
        <taxon>Dikarya</taxon>
        <taxon>Ascomycota</taxon>
        <taxon>Pezizomycotina</taxon>
        <taxon>Lecanoromycetes</taxon>
        <taxon>OSLEUM clade</taxon>
        <taxon>Lecanoromycetidae</taxon>
        <taxon>Lecanorales</taxon>
        <taxon>Lecanorineae</taxon>
        <taxon>Stereocaulaceae</taxon>
        <taxon>Lepraria</taxon>
    </lineage>
</organism>
<feature type="region of interest" description="Disordered" evidence="1">
    <location>
        <begin position="61"/>
        <end position="88"/>
    </location>
</feature>
<evidence type="ECO:0000313" key="2">
    <source>
        <dbReference type="EMBL" id="KAL2047921.1"/>
    </source>
</evidence>
<evidence type="ECO:0000256" key="1">
    <source>
        <dbReference type="SAM" id="MobiDB-lite"/>
    </source>
</evidence>
<feature type="region of interest" description="Disordered" evidence="1">
    <location>
        <begin position="1"/>
        <end position="26"/>
    </location>
</feature>
<accession>A0ABR4AQT1</accession>
<evidence type="ECO:0000313" key="3">
    <source>
        <dbReference type="Proteomes" id="UP001590951"/>
    </source>
</evidence>
<dbReference type="EMBL" id="JBHFEH010000089">
    <property type="protein sequence ID" value="KAL2047921.1"/>
    <property type="molecule type" value="Genomic_DNA"/>
</dbReference>
<protein>
    <submittedName>
        <fullName evidence="2">Uncharacterized protein</fullName>
    </submittedName>
</protein>
<feature type="compositionally biased region" description="Polar residues" evidence="1">
    <location>
        <begin position="77"/>
        <end position="88"/>
    </location>
</feature>
<dbReference type="Proteomes" id="UP001590951">
    <property type="component" value="Unassembled WGS sequence"/>
</dbReference>
<feature type="compositionally biased region" description="Basic and acidic residues" evidence="1">
    <location>
        <begin position="61"/>
        <end position="70"/>
    </location>
</feature>
<gene>
    <name evidence="2" type="ORF">ABVK25_011252</name>
</gene>
<reference evidence="2 3" key="1">
    <citation type="submission" date="2024-09" db="EMBL/GenBank/DDBJ databases">
        <title>Rethinking Asexuality: The Enigmatic Case of Functional Sexual Genes in Lepraria (Stereocaulaceae).</title>
        <authorList>
            <person name="Doellman M."/>
            <person name="Sun Y."/>
            <person name="Barcenas-Pena A."/>
            <person name="Lumbsch H.T."/>
            <person name="Grewe F."/>
        </authorList>
    </citation>
    <scope>NUCLEOTIDE SEQUENCE [LARGE SCALE GENOMIC DNA]</scope>
    <source>
        <strain evidence="2 3">Grewe 0041</strain>
    </source>
</reference>
<name>A0ABR4AQT1_9LECA</name>
<comment type="caution">
    <text evidence="2">The sequence shown here is derived from an EMBL/GenBank/DDBJ whole genome shotgun (WGS) entry which is preliminary data.</text>
</comment>
<keyword evidence="3" id="KW-1185">Reference proteome</keyword>
<sequence>MSSSNLTRNSQGSSGNTSNDRGNKYLNPPAIERYIAEEDAWKQFLVLGTDDNDDRRQAIAQDSKKWDETLTRIPPRKTQTQAQKGSKI</sequence>
<proteinExistence type="predicted"/>